<feature type="non-terminal residue" evidence="1">
    <location>
        <position position="197"/>
    </location>
</feature>
<proteinExistence type="predicted"/>
<gene>
    <name evidence="1" type="ORF">BDR25DRAFT_204684</name>
</gene>
<name>A0ACB6QEG3_9PLEO</name>
<comment type="caution">
    <text evidence="1">The sequence shown here is derived from an EMBL/GenBank/DDBJ whole genome shotgun (WGS) entry which is preliminary data.</text>
</comment>
<reference evidence="1" key="1">
    <citation type="journal article" date="2020" name="Stud. Mycol.">
        <title>101 Dothideomycetes genomes: a test case for predicting lifestyles and emergence of pathogens.</title>
        <authorList>
            <person name="Haridas S."/>
            <person name="Albert R."/>
            <person name="Binder M."/>
            <person name="Bloem J."/>
            <person name="Labutti K."/>
            <person name="Salamov A."/>
            <person name="Andreopoulos B."/>
            <person name="Baker S."/>
            <person name="Barry K."/>
            <person name="Bills G."/>
            <person name="Bluhm B."/>
            <person name="Cannon C."/>
            <person name="Castanera R."/>
            <person name="Culley D."/>
            <person name="Daum C."/>
            <person name="Ezra D."/>
            <person name="Gonzalez J."/>
            <person name="Henrissat B."/>
            <person name="Kuo A."/>
            <person name="Liang C."/>
            <person name="Lipzen A."/>
            <person name="Lutzoni F."/>
            <person name="Magnuson J."/>
            <person name="Mondo S."/>
            <person name="Nolan M."/>
            <person name="Ohm R."/>
            <person name="Pangilinan J."/>
            <person name="Park H.-J."/>
            <person name="Ramirez L."/>
            <person name="Alfaro M."/>
            <person name="Sun H."/>
            <person name="Tritt A."/>
            <person name="Yoshinaga Y."/>
            <person name="Zwiers L.-H."/>
            <person name="Turgeon B."/>
            <person name="Goodwin S."/>
            <person name="Spatafora J."/>
            <person name="Crous P."/>
            <person name="Grigoriev I."/>
        </authorList>
    </citation>
    <scope>NUCLEOTIDE SEQUENCE</scope>
    <source>
        <strain evidence="1">ATCC 200398</strain>
    </source>
</reference>
<dbReference type="EMBL" id="MU003530">
    <property type="protein sequence ID" value="KAF2465348.1"/>
    <property type="molecule type" value="Genomic_DNA"/>
</dbReference>
<dbReference type="Proteomes" id="UP000799755">
    <property type="component" value="Unassembled WGS sequence"/>
</dbReference>
<organism evidence="1 2">
    <name type="scientific">Lindgomyces ingoldianus</name>
    <dbReference type="NCBI Taxonomy" id="673940"/>
    <lineage>
        <taxon>Eukaryota</taxon>
        <taxon>Fungi</taxon>
        <taxon>Dikarya</taxon>
        <taxon>Ascomycota</taxon>
        <taxon>Pezizomycotina</taxon>
        <taxon>Dothideomycetes</taxon>
        <taxon>Pleosporomycetidae</taxon>
        <taxon>Pleosporales</taxon>
        <taxon>Lindgomycetaceae</taxon>
        <taxon>Lindgomyces</taxon>
    </lineage>
</organism>
<sequence>LDTCLLLVILGLLLLLLVRNPKGHSPSGSSQLGEDFTSNGPEFATRIIKWESDMSFVPTNTSEFLTDEVLARWNTIMPARTGFGPPGQAFSTTSMTHQLHCVYMLGRTYSGIISGKTQDLPQDYHAHFFHCIDYLRQAVMCSADLALELHKVTDADDLGAGDGGWSGRHVCKDYSQVISYLERQISDGVRIVLPIDD</sequence>
<protein>
    <submittedName>
        <fullName evidence="1">Uncharacterized protein</fullName>
    </submittedName>
</protein>
<feature type="non-terminal residue" evidence="1">
    <location>
        <position position="1"/>
    </location>
</feature>
<accession>A0ACB6QEG3</accession>
<keyword evidence="2" id="KW-1185">Reference proteome</keyword>
<evidence type="ECO:0000313" key="2">
    <source>
        <dbReference type="Proteomes" id="UP000799755"/>
    </source>
</evidence>
<evidence type="ECO:0000313" key="1">
    <source>
        <dbReference type="EMBL" id="KAF2465348.1"/>
    </source>
</evidence>